<dbReference type="PANTHER" id="PTHR21633">
    <property type="entry name" value="IQ MOTIF CONTAINING F"/>
    <property type="match status" value="1"/>
</dbReference>
<dbReference type="Proteomes" id="UP000694863">
    <property type="component" value="Unplaced"/>
</dbReference>
<dbReference type="InterPro" id="IPR000048">
    <property type="entry name" value="IQ_motif_EF-hand-BS"/>
</dbReference>
<reference evidence="2" key="1">
    <citation type="submission" date="2025-08" db="UniProtKB">
        <authorList>
            <consortium name="RefSeq"/>
        </authorList>
    </citation>
    <scope>IDENTIFICATION</scope>
</reference>
<dbReference type="InterPro" id="IPR039887">
    <property type="entry name" value="IQCF"/>
</dbReference>
<dbReference type="InterPro" id="IPR027417">
    <property type="entry name" value="P-loop_NTPase"/>
</dbReference>
<dbReference type="RefSeq" id="XP_004715306.1">
    <property type="nucleotide sequence ID" value="XM_004715249.1"/>
</dbReference>
<sequence>MALVKEMKLKITTAFFRINNFFTAKFFSTTSVEETRAPCPTEHTGTKTIHLWEETSKQVALRREKGAIQIQAWWRGTLVRRTLLHAALRTYIIQCWWRRVLARVLAKRRHDALEHYARQEQAIVKVQACFRMWSIRRRYCRLLNAARIIQAYWRWRSCHTRGFIQGRYELKANLLNLQLEILLGSQAYRVTQCIPLPIKE</sequence>
<accession>A0ABM0J5K4</accession>
<dbReference type="SUPFAM" id="SSF52540">
    <property type="entry name" value="P-loop containing nucleoside triphosphate hydrolases"/>
    <property type="match status" value="1"/>
</dbReference>
<dbReference type="SMART" id="SM00015">
    <property type="entry name" value="IQ"/>
    <property type="match status" value="3"/>
</dbReference>
<name>A0ABM0J5K4_ECHTE</name>
<gene>
    <name evidence="2" type="primary">LOC101639697</name>
</gene>
<dbReference type="PANTHER" id="PTHR21633:SF10">
    <property type="entry name" value="IQ MOTIF CONTAINING F4"/>
    <property type="match status" value="1"/>
</dbReference>
<organism evidence="1 2">
    <name type="scientific">Echinops telfairi</name>
    <name type="common">Lesser hedgehog tenrec</name>
    <dbReference type="NCBI Taxonomy" id="9371"/>
    <lineage>
        <taxon>Eukaryota</taxon>
        <taxon>Metazoa</taxon>
        <taxon>Chordata</taxon>
        <taxon>Craniata</taxon>
        <taxon>Vertebrata</taxon>
        <taxon>Euteleostomi</taxon>
        <taxon>Mammalia</taxon>
        <taxon>Eutheria</taxon>
        <taxon>Afrotheria</taxon>
        <taxon>Tenrecidae</taxon>
        <taxon>Tenrecinae</taxon>
        <taxon>Echinops</taxon>
    </lineage>
</organism>
<dbReference type="GeneID" id="101639697"/>
<keyword evidence="1" id="KW-1185">Reference proteome</keyword>
<evidence type="ECO:0000313" key="2">
    <source>
        <dbReference type="RefSeq" id="XP_004715306.1"/>
    </source>
</evidence>
<evidence type="ECO:0000313" key="1">
    <source>
        <dbReference type="Proteomes" id="UP000694863"/>
    </source>
</evidence>
<dbReference type="Gene3D" id="1.20.5.190">
    <property type="match status" value="2"/>
</dbReference>
<dbReference type="Pfam" id="PF00612">
    <property type="entry name" value="IQ"/>
    <property type="match status" value="3"/>
</dbReference>
<dbReference type="PROSITE" id="PS50096">
    <property type="entry name" value="IQ"/>
    <property type="match status" value="2"/>
</dbReference>
<proteinExistence type="predicted"/>
<protein>
    <submittedName>
        <fullName evidence="2">IQ domain-containing protein F5-like</fullName>
    </submittedName>
</protein>